<dbReference type="HOGENOM" id="CLU_3360724_0_0_1"/>
<dbReference type="AlphaFoldDB" id="F6GY29"/>
<protein>
    <submittedName>
        <fullName evidence="1">Uncharacterized protein</fullName>
    </submittedName>
</protein>
<accession>F6GY29</accession>
<dbReference type="InParanoid" id="F6GY29"/>
<organism evidence="1 2">
    <name type="scientific">Vitis vinifera</name>
    <name type="common">Grape</name>
    <dbReference type="NCBI Taxonomy" id="29760"/>
    <lineage>
        <taxon>Eukaryota</taxon>
        <taxon>Viridiplantae</taxon>
        <taxon>Streptophyta</taxon>
        <taxon>Embryophyta</taxon>
        <taxon>Tracheophyta</taxon>
        <taxon>Spermatophyta</taxon>
        <taxon>Magnoliopsida</taxon>
        <taxon>eudicotyledons</taxon>
        <taxon>Gunneridae</taxon>
        <taxon>Pentapetalae</taxon>
        <taxon>rosids</taxon>
        <taxon>Vitales</taxon>
        <taxon>Vitaceae</taxon>
        <taxon>Viteae</taxon>
        <taxon>Vitis</taxon>
    </lineage>
</organism>
<dbReference type="PaxDb" id="29760-VIT_18s0072g00680.t01"/>
<keyword evidence="2" id="KW-1185">Reference proteome</keyword>
<gene>
    <name evidence="1" type="ordered locus">VIT_18s0072g00680</name>
</gene>
<evidence type="ECO:0000313" key="2">
    <source>
        <dbReference type="Proteomes" id="UP000009183"/>
    </source>
</evidence>
<sequence length="36" mass="3884">MALDIQLVDLPGPILFGVSDIPVKDSKNLLGKIFSE</sequence>
<name>F6GY29_VITVI</name>
<dbReference type="STRING" id="29760.F6GY29"/>
<dbReference type="Proteomes" id="UP000009183">
    <property type="component" value="Chromosome 18"/>
</dbReference>
<proteinExistence type="predicted"/>
<reference evidence="2" key="1">
    <citation type="journal article" date="2007" name="Nature">
        <title>The grapevine genome sequence suggests ancestral hexaploidization in major angiosperm phyla.</title>
        <authorList>
            <consortium name="The French-Italian Public Consortium for Grapevine Genome Characterization."/>
            <person name="Jaillon O."/>
            <person name="Aury J.-M."/>
            <person name="Noel B."/>
            <person name="Policriti A."/>
            <person name="Clepet C."/>
            <person name="Casagrande A."/>
            <person name="Choisne N."/>
            <person name="Aubourg S."/>
            <person name="Vitulo N."/>
            <person name="Jubin C."/>
            <person name="Vezzi A."/>
            <person name="Legeai F."/>
            <person name="Hugueney P."/>
            <person name="Dasilva C."/>
            <person name="Horner D."/>
            <person name="Mica E."/>
            <person name="Jublot D."/>
            <person name="Poulain J."/>
            <person name="Bruyere C."/>
            <person name="Billault A."/>
            <person name="Segurens B."/>
            <person name="Gouyvenoux M."/>
            <person name="Ugarte E."/>
            <person name="Cattonaro F."/>
            <person name="Anthouard V."/>
            <person name="Vico V."/>
            <person name="Del Fabbro C."/>
            <person name="Alaux M."/>
            <person name="Di Gaspero G."/>
            <person name="Dumas V."/>
            <person name="Felice N."/>
            <person name="Paillard S."/>
            <person name="Juman I."/>
            <person name="Moroldo M."/>
            <person name="Scalabrin S."/>
            <person name="Canaguier A."/>
            <person name="Le Clainche I."/>
            <person name="Malacrida G."/>
            <person name="Durand E."/>
            <person name="Pesole G."/>
            <person name="Laucou V."/>
            <person name="Chatelet P."/>
            <person name="Merdinoglu D."/>
            <person name="Delledonne M."/>
            <person name="Pezzotti M."/>
            <person name="Lecharny A."/>
            <person name="Scarpelli C."/>
            <person name="Artiguenave F."/>
            <person name="Pe M.E."/>
            <person name="Valle G."/>
            <person name="Morgante M."/>
            <person name="Caboche M."/>
            <person name="Adam-Blondon A.-F."/>
            <person name="Weissenbach J."/>
            <person name="Quetier F."/>
            <person name="Wincker P."/>
        </authorList>
    </citation>
    <scope>NUCLEOTIDE SEQUENCE [LARGE SCALE GENOMIC DNA]</scope>
    <source>
        <strain evidence="2">cv. Pinot noir / PN40024</strain>
    </source>
</reference>
<dbReference type="EMBL" id="FN594968">
    <property type="protein sequence ID" value="CCB44865.1"/>
    <property type="molecule type" value="Genomic_DNA"/>
</dbReference>
<evidence type="ECO:0000313" key="1">
    <source>
        <dbReference type="EMBL" id="CCB44865.1"/>
    </source>
</evidence>